<proteinExistence type="predicted"/>
<protein>
    <submittedName>
        <fullName evidence="1">Ornithine cyclodeaminase family protein</fullName>
    </submittedName>
</protein>
<dbReference type="PANTHER" id="PTHR13812:SF19">
    <property type="entry name" value="KETIMINE REDUCTASE MU-CRYSTALLIN"/>
    <property type="match status" value="1"/>
</dbReference>
<accession>A0ABU5DWW4</accession>
<dbReference type="PIRSF" id="PIRSF001439">
    <property type="entry name" value="CryM"/>
    <property type="match status" value="1"/>
</dbReference>
<evidence type="ECO:0000313" key="2">
    <source>
        <dbReference type="Proteomes" id="UP001271769"/>
    </source>
</evidence>
<dbReference type="InterPro" id="IPR036291">
    <property type="entry name" value="NAD(P)-bd_dom_sf"/>
</dbReference>
<comment type="caution">
    <text evidence="1">The sequence shown here is derived from an EMBL/GenBank/DDBJ whole genome shotgun (WGS) entry which is preliminary data.</text>
</comment>
<dbReference type="SUPFAM" id="SSF51735">
    <property type="entry name" value="NAD(P)-binding Rossmann-fold domains"/>
    <property type="match status" value="1"/>
</dbReference>
<dbReference type="RefSeq" id="WP_320500210.1">
    <property type="nucleotide sequence ID" value="NZ_JAXCLX010000001.1"/>
</dbReference>
<dbReference type="Pfam" id="PF02423">
    <property type="entry name" value="OCD_Mu_crystall"/>
    <property type="match status" value="1"/>
</dbReference>
<gene>
    <name evidence="1" type="ORF">SMD31_07620</name>
</gene>
<dbReference type="InterPro" id="IPR003462">
    <property type="entry name" value="ODC_Mu_crystall"/>
</dbReference>
<dbReference type="Gene3D" id="3.30.1780.10">
    <property type="entry name" value="ornithine cyclodeaminase, domain 1"/>
    <property type="match status" value="1"/>
</dbReference>
<name>A0ABU5DWW4_9PROT</name>
<reference evidence="1 2" key="1">
    <citation type="journal article" date="2013" name="Antonie Van Leeuwenhoek">
        <title>Dongia rigui sp. nov., isolated from freshwater of a large wetland in Korea.</title>
        <authorList>
            <person name="Baik K.S."/>
            <person name="Hwang Y.M."/>
            <person name="Choi J.S."/>
            <person name="Kwon J."/>
            <person name="Seong C.N."/>
        </authorList>
    </citation>
    <scope>NUCLEOTIDE SEQUENCE [LARGE SCALE GENOMIC DNA]</scope>
    <source>
        <strain evidence="1 2">04SU4-P</strain>
    </source>
</reference>
<dbReference type="EMBL" id="JAXCLX010000001">
    <property type="protein sequence ID" value="MDY0871785.1"/>
    <property type="molecule type" value="Genomic_DNA"/>
</dbReference>
<evidence type="ECO:0000313" key="1">
    <source>
        <dbReference type="EMBL" id="MDY0871785.1"/>
    </source>
</evidence>
<sequence>MTEQIPYLSPEIIDRNLDYKSLVGALRDAFAGDWTVPVRHHHGIPVPGEEDQTLLLMPAWDAGKSVGIKIVTITPGNGGRNLPAVQGIYLLLDGLTGAPKALMDGKCLTVRRTAAASALAASYAARQDAKVHLMVGAGALSRPLIEAHRAVRPITRSLLWARDFGKAQAAVADMGKAGIAVEAVKDLEAAVRQADIVSTGTLSREALVKGAWLKPGTHLDLVGAFLPEMRESDDEAVKRATVFVDTREGALKEAGDIVLAIKSGALTADRIAADLFDLARGKHKGRQSDDEITLFKSVGTAIEDLAAARLLMERV</sequence>
<dbReference type="PANTHER" id="PTHR13812">
    <property type="entry name" value="KETIMINE REDUCTASE MU-CRYSTALLIN"/>
    <property type="match status" value="1"/>
</dbReference>
<dbReference type="InterPro" id="IPR023401">
    <property type="entry name" value="ODC_N"/>
</dbReference>
<dbReference type="Proteomes" id="UP001271769">
    <property type="component" value="Unassembled WGS sequence"/>
</dbReference>
<dbReference type="Gene3D" id="3.40.50.720">
    <property type="entry name" value="NAD(P)-binding Rossmann-like Domain"/>
    <property type="match status" value="1"/>
</dbReference>
<keyword evidence="2" id="KW-1185">Reference proteome</keyword>
<organism evidence="1 2">
    <name type="scientific">Dongia rigui</name>
    <dbReference type="NCBI Taxonomy" id="940149"/>
    <lineage>
        <taxon>Bacteria</taxon>
        <taxon>Pseudomonadati</taxon>
        <taxon>Pseudomonadota</taxon>
        <taxon>Alphaproteobacteria</taxon>
        <taxon>Rhodospirillales</taxon>
        <taxon>Dongiaceae</taxon>
        <taxon>Dongia</taxon>
    </lineage>
</organism>
<dbReference type="NCBIfam" id="NF004793">
    <property type="entry name" value="PRK06141.1"/>
    <property type="match status" value="1"/>
</dbReference>